<comment type="caution">
    <text evidence="1">The sequence shown here is derived from an EMBL/GenBank/DDBJ whole genome shotgun (WGS) entry which is preliminary data.</text>
</comment>
<dbReference type="EMBL" id="CM004389">
    <property type="protein sequence ID" value="KAG8657445.1"/>
    <property type="molecule type" value="Genomic_DNA"/>
</dbReference>
<evidence type="ECO:0000313" key="2">
    <source>
        <dbReference type="Proteomes" id="UP000091857"/>
    </source>
</evidence>
<gene>
    <name evidence="1" type="ORF">MANES_03G068098v8</name>
</gene>
<name>A0ACB7HY42_MANES</name>
<sequence length="486" mass="54374">MAAVGKPHVVCVPYPLQGHIIPMLRLAKLLHYKGFHVTFVNTEFNHDRILESRGHSALDGLPDFNFATIPLQTPPSNSHTSLAVNCLALLETCRKNFLPLFRELFTKLNDTSSSSSSNPPISCILSDAFLSYSLELSQELHIPNVLVWNMGASAVLSFKHVHEQIKKCLAFLIDPSNEAATNMDLDSVMEWIPGTKEAQLRDLSKFIKTKDQVDSSGVHLERASKASAVIFHTFDALDSEVLNSLSPMFQGVYSIGPLQLLLSQISDDCYDSIECNLWNEDFECIKWLDSKEPNSVIYVNFGSTTVMTMEQLVELAWGLANTNHNFLWITRPDLIIGDSAVLPPEFLLAIEERGFIVSWCPQVQVLNHPSTGGFITHCGWNSIEESISAGIPMICWPFFGEHFVNCRKSCNEWGIGVELSSNFQRDEVEKLVEELLNGQKGKMMKEKAMEWKKLSEEATSPNGSSFLSLNNLVNEVLLSKNNNNFS</sequence>
<keyword evidence="2" id="KW-1185">Reference proteome</keyword>
<proteinExistence type="predicted"/>
<dbReference type="Proteomes" id="UP000091857">
    <property type="component" value="Chromosome 3"/>
</dbReference>
<reference evidence="2" key="1">
    <citation type="journal article" date="2016" name="Nat. Biotechnol.">
        <title>Sequencing wild and cultivated cassava and related species reveals extensive interspecific hybridization and genetic diversity.</title>
        <authorList>
            <person name="Bredeson J.V."/>
            <person name="Lyons J.B."/>
            <person name="Prochnik S.E."/>
            <person name="Wu G.A."/>
            <person name="Ha C.M."/>
            <person name="Edsinger-Gonzales E."/>
            <person name="Grimwood J."/>
            <person name="Schmutz J."/>
            <person name="Rabbi I.Y."/>
            <person name="Egesi C."/>
            <person name="Nauluvula P."/>
            <person name="Lebot V."/>
            <person name="Ndunguru J."/>
            <person name="Mkamilo G."/>
            <person name="Bart R.S."/>
            <person name="Setter T.L."/>
            <person name="Gleadow R.M."/>
            <person name="Kulakow P."/>
            <person name="Ferguson M.E."/>
            <person name="Rounsley S."/>
            <person name="Rokhsar D.S."/>
        </authorList>
    </citation>
    <scope>NUCLEOTIDE SEQUENCE [LARGE SCALE GENOMIC DNA]</scope>
    <source>
        <strain evidence="2">cv. AM560-2</strain>
    </source>
</reference>
<evidence type="ECO:0000313" key="1">
    <source>
        <dbReference type="EMBL" id="KAG8657445.1"/>
    </source>
</evidence>
<accession>A0ACB7HY42</accession>
<organism evidence="1 2">
    <name type="scientific">Manihot esculenta</name>
    <name type="common">Cassava</name>
    <name type="synonym">Jatropha manihot</name>
    <dbReference type="NCBI Taxonomy" id="3983"/>
    <lineage>
        <taxon>Eukaryota</taxon>
        <taxon>Viridiplantae</taxon>
        <taxon>Streptophyta</taxon>
        <taxon>Embryophyta</taxon>
        <taxon>Tracheophyta</taxon>
        <taxon>Spermatophyta</taxon>
        <taxon>Magnoliopsida</taxon>
        <taxon>eudicotyledons</taxon>
        <taxon>Gunneridae</taxon>
        <taxon>Pentapetalae</taxon>
        <taxon>rosids</taxon>
        <taxon>fabids</taxon>
        <taxon>Malpighiales</taxon>
        <taxon>Euphorbiaceae</taxon>
        <taxon>Crotonoideae</taxon>
        <taxon>Manihoteae</taxon>
        <taxon>Manihot</taxon>
    </lineage>
</organism>
<protein>
    <submittedName>
        <fullName evidence="1">Uncharacterized protein</fullName>
    </submittedName>
</protein>